<organism evidence="2">
    <name type="scientific">Medicago truncatula</name>
    <name type="common">Barrel medic</name>
    <name type="synonym">Medicago tribuloides</name>
    <dbReference type="NCBI Taxonomy" id="3880"/>
    <lineage>
        <taxon>Eukaryota</taxon>
        <taxon>Viridiplantae</taxon>
        <taxon>Streptophyta</taxon>
        <taxon>Embryophyta</taxon>
        <taxon>Tracheophyta</taxon>
        <taxon>Spermatophyta</taxon>
        <taxon>Magnoliopsida</taxon>
        <taxon>eudicotyledons</taxon>
        <taxon>Gunneridae</taxon>
        <taxon>Pentapetalae</taxon>
        <taxon>rosids</taxon>
        <taxon>fabids</taxon>
        <taxon>Fabales</taxon>
        <taxon>Fabaceae</taxon>
        <taxon>Papilionoideae</taxon>
        <taxon>50 kb inversion clade</taxon>
        <taxon>NPAAA clade</taxon>
        <taxon>Hologalegina</taxon>
        <taxon>IRL clade</taxon>
        <taxon>Trifolieae</taxon>
        <taxon>Medicago</taxon>
    </lineage>
</organism>
<accession>I3SA87</accession>
<reference evidence="2" key="1">
    <citation type="submission" date="2012-05" db="EMBL/GenBank/DDBJ databases">
        <authorList>
            <person name="Krishnakumar V."/>
            <person name="Cheung F."/>
            <person name="Xiao Y."/>
            <person name="Chan A."/>
            <person name="Moskal W.A."/>
            <person name="Town C.D."/>
        </authorList>
    </citation>
    <scope>NUCLEOTIDE SEQUENCE</scope>
</reference>
<evidence type="ECO:0000313" key="2">
    <source>
        <dbReference type="EMBL" id="AFK37179.1"/>
    </source>
</evidence>
<keyword evidence="1" id="KW-0812">Transmembrane</keyword>
<evidence type="ECO:0000256" key="1">
    <source>
        <dbReference type="SAM" id="Phobius"/>
    </source>
</evidence>
<dbReference type="AlphaFoldDB" id="I3SA87"/>
<sequence>MMMGQIQSLILSLINRQLSMLLFTNKMDLKVVMLSCLVLILSVKLLLLKHYMLILVACKLEEESILIIV</sequence>
<keyword evidence="1" id="KW-1133">Transmembrane helix</keyword>
<keyword evidence="1" id="KW-0472">Membrane</keyword>
<name>I3SA87_MEDTR</name>
<proteinExistence type="evidence at transcript level"/>
<dbReference type="EMBL" id="BT137384">
    <property type="protein sequence ID" value="AFK37179.1"/>
    <property type="molecule type" value="mRNA"/>
</dbReference>
<evidence type="ECO:0008006" key="3">
    <source>
        <dbReference type="Google" id="ProtNLM"/>
    </source>
</evidence>
<protein>
    <recommendedName>
        <fullName evidence="3">Transmembrane protein</fullName>
    </recommendedName>
</protein>
<feature type="transmembrane region" description="Helical" evidence="1">
    <location>
        <begin position="29"/>
        <end position="47"/>
    </location>
</feature>